<dbReference type="EMBL" id="JAFBMS010000089">
    <property type="protein sequence ID" value="KAG9337359.1"/>
    <property type="molecule type" value="Genomic_DNA"/>
</dbReference>
<proteinExistence type="predicted"/>
<gene>
    <name evidence="2" type="ORF">JZ751_028779</name>
</gene>
<feature type="compositionally biased region" description="Basic and acidic residues" evidence="1">
    <location>
        <begin position="29"/>
        <end position="41"/>
    </location>
</feature>
<reference evidence="2" key="1">
    <citation type="thesis" date="2021" institute="BYU ScholarsArchive" country="Provo, UT, USA">
        <title>Applications of and Algorithms for Genome Assembly and Genomic Analyses with an Emphasis on Marine Teleosts.</title>
        <authorList>
            <person name="Pickett B.D."/>
        </authorList>
    </citation>
    <scope>NUCLEOTIDE SEQUENCE</scope>
    <source>
        <strain evidence="2">HI-2016</strain>
    </source>
</reference>
<evidence type="ECO:0000313" key="2">
    <source>
        <dbReference type="EMBL" id="KAG9337359.1"/>
    </source>
</evidence>
<dbReference type="Proteomes" id="UP000824540">
    <property type="component" value="Unassembled WGS sequence"/>
</dbReference>
<comment type="caution">
    <text evidence="2">The sequence shown here is derived from an EMBL/GenBank/DDBJ whole genome shotgun (WGS) entry which is preliminary data.</text>
</comment>
<feature type="region of interest" description="Disordered" evidence="1">
    <location>
        <begin position="1"/>
        <end position="101"/>
    </location>
</feature>
<feature type="compositionally biased region" description="Basic and acidic residues" evidence="1">
    <location>
        <begin position="85"/>
        <end position="95"/>
    </location>
</feature>
<dbReference type="AlphaFoldDB" id="A0A8T2NAL2"/>
<name>A0A8T2NAL2_9TELE</name>
<organism evidence="2 3">
    <name type="scientific">Albula glossodonta</name>
    <name type="common">roundjaw bonefish</name>
    <dbReference type="NCBI Taxonomy" id="121402"/>
    <lineage>
        <taxon>Eukaryota</taxon>
        <taxon>Metazoa</taxon>
        <taxon>Chordata</taxon>
        <taxon>Craniata</taxon>
        <taxon>Vertebrata</taxon>
        <taxon>Euteleostomi</taxon>
        <taxon>Actinopterygii</taxon>
        <taxon>Neopterygii</taxon>
        <taxon>Teleostei</taxon>
        <taxon>Albuliformes</taxon>
        <taxon>Albulidae</taxon>
        <taxon>Albula</taxon>
    </lineage>
</organism>
<evidence type="ECO:0000256" key="1">
    <source>
        <dbReference type="SAM" id="MobiDB-lite"/>
    </source>
</evidence>
<keyword evidence="3" id="KW-1185">Reference proteome</keyword>
<sequence length="101" mass="11424">MLEGTERQTALPQSHNSNPHPLAWIAETEGVRTRKPCETRTTRNQKPRPIQPSDSEEAETCPRKQQLPQRPSPQSQPPALCTKPSQREEPKDRHSLSQGLP</sequence>
<evidence type="ECO:0000313" key="3">
    <source>
        <dbReference type="Proteomes" id="UP000824540"/>
    </source>
</evidence>
<feature type="compositionally biased region" description="Polar residues" evidence="1">
    <location>
        <begin position="7"/>
        <end position="19"/>
    </location>
</feature>
<accession>A0A8T2NAL2</accession>
<protein>
    <submittedName>
        <fullName evidence="2">Uncharacterized protein</fullName>
    </submittedName>
</protein>